<dbReference type="Pfam" id="PF02016">
    <property type="entry name" value="Peptidase_S66"/>
    <property type="match status" value="1"/>
</dbReference>
<evidence type="ECO:0000256" key="3">
    <source>
        <dbReference type="ARBA" id="ARBA00022670"/>
    </source>
</evidence>
<feature type="active site" description="Nucleophile" evidence="6">
    <location>
        <position position="103"/>
    </location>
</feature>
<feature type="active site" description="Charge relay system" evidence="6">
    <location>
        <position position="260"/>
    </location>
</feature>
<evidence type="ECO:0000256" key="1">
    <source>
        <dbReference type="ARBA" id="ARBA00010233"/>
    </source>
</evidence>
<accession>S0NL93</accession>
<dbReference type="STRING" id="41997.RV16_GL001144"/>
<comment type="similarity">
    <text evidence="1">Belongs to the peptidase S66 family.</text>
</comment>
<dbReference type="Proteomes" id="UP000014136">
    <property type="component" value="Unassembled WGS sequence"/>
</dbReference>
<dbReference type="HOGENOM" id="CLU_034346_1_1_9"/>
<dbReference type="SUPFAM" id="SSF141986">
    <property type="entry name" value="LD-carboxypeptidase A C-terminal domain-like"/>
    <property type="match status" value="1"/>
</dbReference>
<evidence type="ECO:0000313" key="9">
    <source>
        <dbReference type="EMBL" id="EOT27950.1"/>
    </source>
</evidence>
<evidence type="ECO:0000256" key="6">
    <source>
        <dbReference type="PIRSR" id="PIRSR028757-1"/>
    </source>
</evidence>
<dbReference type="RefSeq" id="WP_016175634.1">
    <property type="nucleotide sequence ID" value="NZ_KE136389.1"/>
</dbReference>
<dbReference type="InterPro" id="IPR027461">
    <property type="entry name" value="Carboxypeptidase_A_C_sf"/>
</dbReference>
<dbReference type="InterPro" id="IPR029062">
    <property type="entry name" value="Class_I_gatase-like"/>
</dbReference>
<dbReference type="PANTHER" id="PTHR30237:SF2">
    <property type="entry name" value="MUREIN TETRAPEPTIDE CARBOXYPEPTIDASE"/>
    <property type="match status" value="1"/>
</dbReference>
<dbReference type="PANTHER" id="PTHR30237">
    <property type="entry name" value="MURAMOYLTETRAPEPTIDE CARBOXYPEPTIDASE"/>
    <property type="match status" value="1"/>
</dbReference>
<proteinExistence type="inferred from homology"/>
<dbReference type="Gene3D" id="3.50.30.60">
    <property type="entry name" value="LD-carboxypeptidase A C-terminal domain-like"/>
    <property type="match status" value="1"/>
</dbReference>
<dbReference type="GO" id="GO:0004180">
    <property type="term" value="F:carboxypeptidase activity"/>
    <property type="evidence" value="ECO:0007669"/>
    <property type="project" value="UniProtKB-KW"/>
</dbReference>
<dbReference type="InterPro" id="IPR027478">
    <property type="entry name" value="LdcA_N"/>
</dbReference>
<sequence length="277" mass="30933">MQLKKGDTVALVGNSNPQTKPAEVEQLVYLLQAMGLDVQTSPLLFDTATTNTKAKATVLQDYFENPHIQAIFDISGGDRANSILPYLDYAKIAKHPTPFFGYSDLTTVLNSLLVVQSTKLFQLKTLLWDESGQQRQKFYETFFKQQTSLYDVAWEFVQGNDIEGLVVGGNIRCLLKLSGTPYLPDLRDKVLFLESFGGGKDAIFSMLHHLVQLPHFEQVNGILLGTFTSYQKEEIYPIEQLIKDVLPVELPIAKTTQIGHGKDSHALSLGKVIQLRA</sequence>
<dbReference type="eggNOG" id="COG1619">
    <property type="taxonomic scope" value="Bacteria"/>
</dbReference>
<evidence type="ECO:0000313" key="10">
    <source>
        <dbReference type="Proteomes" id="UP000014136"/>
    </source>
</evidence>
<evidence type="ECO:0000256" key="2">
    <source>
        <dbReference type="ARBA" id="ARBA00022645"/>
    </source>
</evidence>
<dbReference type="InterPro" id="IPR040449">
    <property type="entry name" value="Peptidase_S66_N"/>
</dbReference>
<dbReference type="PATRIC" id="fig|1139996.3.peg.1836"/>
<name>S0NL93_9ENTE</name>
<gene>
    <name evidence="9" type="ORF">OMQ_01864</name>
</gene>
<organism evidence="9 10">
    <name type="scientific">Enterococcus saccharolyticus subsp. saccharolyticus ATCC 43076</name>
    <dbReference type="NCBI Taxonomy" id="1139996"/>
    <lineage>
        <taxon>Bacteria</taxon>
        <taxon>Bacillati</taxon>
        <taxon>Bacillota</taxon>
        <taxon>Bacilli</taxon>
        <taxon>Lactobacillales</taxon>
        <taxon>Enterococcaceae</taxon>
        <taxon>Enterococcus</taxon>
    </lineage>
</organism>
<keyword evidence="10" id="KW-1185">Reference proteome</keyword>
<keyword evidence="4" id="KW-0378">Hydrolase</keyword>
<dbReference type="Pfam" id="PF17676">
    <property type="entry name" value="Peptidase_S66C"/>
    <property type="match status" value="1"/>
</dbReference>
<evidence type="ECO:0000256" key="4">
    <source>
        <dbReference type="ARBA" id="ARBA00022801"/>
    </source>
</evidence>
<keyword evidence="2" id="KW-0121">Carboxypeptidase</keyword>
<keyword evidence="5" id="KW-0720">Serine protease</keyword>
<dbReference type="Gene3D" id="3.40.50.10740">
    <property type="entry name" value="Class I glutamine amidotransferase-like"/>
    <property type="match status" value="1"/>
</dbReference>
<keyword evidence="3" id="KW-0645">Protease</keyword>
<dbReference type="PIRSF" id="PIRSF028757">
    <property type="entry name" value="LD-carboxypeptidase"/>
    <property type="match status" value="1"/>
</dbReference>
<dbReference type="InterPro" id="IPR040921">
    <property type="entry name" value="Peptidase_S66C"/>
</dbReference>
<dbReference type="EMBL" id="AHYT01000009">
    <property type="protein sequence ID" value="EOT27950.1"/>
    <property type="molecule type" value="Genomic_DNA"/>
</dbReference>
<dbReference type="OrthoDB" id="9807329at2"/>
<dbReference type="GO" id="GO:0008236">
    <property type="term" value="F:serine-type peptidase activity"/>
    <property type="evidence" value="ECO:0007669"/>
    <property type="project" value="UniProtKB-KW"/>
</dbReference>
<protein>
    <recommendedName>
        <fullName evidence="11">Muramoyltetrapeptide carboxypeptidase</fullName>
    </recommendedName>
</protein>
<dbReference type="AlphaFoldDB" id="S0NL93"/>
<evidence type="ECO:0000256" key="5">
    <source>
        <dbReference type="ARBA" id="ARBA00022825"/>
    </source>
</evidence>
<dbReference type="SUPFAM" id="SSF52317">
    <property type="entry name" value="Class I glutamine amidotransferase-like"/>
    <property type="match status" value="1"/>
</dbReference>
<dbReference type="InterPro" id="IPR003507">
    <property type="entry name" value="S66_fam"/>
</dbReference>
<evidence type="ECO:0000259" key="8">
    <source>
        <dbReference type="Pfam" id="PF17676"/>
    </source>
</evidence>
<feature type="active site" description="Charge relay system" evidence="6">
    <location>
        <position position="194"/>
    </location>
</feature>
<dbReference type="GO" id="GO:0006508">
    <property type="term" value="P:proteolysis"/>
    <property type="evidence" value="ECO:0007669"/>
    <property type="project" value="UniProtKB-KW"/>
</dbReference>
<evidence type="ECO:0000259" key="7">
    <source>
        <dbReference type="Pfam" id="PF02016"/>
    </source>
</evidence>
<feature type="domain" description="LD-carboxypeptidase C-terminal" evidence="8">
    <location>
        <begin position="163"/>
        <end position="275"/>
    </location>
</feature>
<evidence type="ECO:0008006" key="11">
    <source>
        <dbReference type="Google" id="ProtNLM"/>
    </source>
</evidence>
<reference evidence="9 10" key="1">
    <citation type="submission" date="2013-03" db="EMBL/GenBank/DDBJ databases">
        <title>The Genome Sequence of Enterococcus saccharolyticus ATCC_43076 (Illumina only assembly).</title>
        <authorList>
            <consortium name="The Broad Institute Genomics Platform"/>
            <consortium name="The Broad Institute Genome Sequencing Center for Infectious Disease"/>
            <person name="Earl A."/>
            <person name="Russ C."/>
            <person name="Gilmore M."/>
            <person name="Surin D."/>
            <person name="Walker B."/>
            <person name="Young S."/>
            <person name="Zeng Q."/>
            <person name="Gargeya S."/>
            <person name="Fitzgerald M."/>
            <person name="Haas B."/>
            <person name="Abouelleil A."/>
            <person name="Allen A.W."/>
            <person name="Alvarado L."/>
            <person name="Arachchi H.M."/>
            <person name="Berlin A.M."/>
            <person name="Chapman S.B."/>
            <person name="Gainer-Dewar J."/>
            <person name="Goldberg J."/>
            <person name="Griggs A."/>
            <person name="Gujja S."/>
            <person name="Hansen M."/>
            <person name="Howarth C."/>
            <person name="Imamovic A."/>
            <person name="Ireland A."/>
            <person name="Larimer J."/>
            <person name="McCowan C."/>
            <person name="Murphy C."/>
            <person name="Pearson M."/>
            <person name="Poon T.W."/>
            <person name="Priest M."/>
            <person name="Roberts A."/>
            <person name="Saif S."/>
            <person name="Shea T."/>
            <person name="Sisk P."/>
            <person name="Sykes S."/>
            <person name="Wortman J."/>
            <person name="Nusbaum C."/>
            <person name="Birren B."/>
        </authorList>
    </citation>
    <scope>NUCLEOTIDE SEQUENCE [LARGE SCALE GENOMIC DNA]</scope>
    <source>
        <strain evidence="9 10">ATCC 43076</strain>
    </source>
</reference>
<comment type="caution">
    <text evidence="9">The sequence shown here is derived from an EMBL/GenBank/DDBJ whole genome shotgun (WGS) entry which is preliminary data.</text>
</comment>
<feature type="domain" description="LD-carboxypeptidase N-terminal" evidence="7">
    <location>
        <begin position="9"/>
        <end position="113"/>
    </location>
</feature>